<feature type="region of interest" description="Disordered" evidence="3">
    <location>
        <begin position="1"/>
        <end position="49"/>
    </location>
</feature>
<name>Q2J8J7_FRACC</name>
<evidence type="ECO:0000313" key="6">
    <source>
        <dbReference type="Proteomes" id="UP000001937"/>
    </source>
</evidence>
<sequence length="950" mass="100167">MPPRARSPERRASGTRTGGPWSWTPGLPPSSRVVARHEARTGPAPPASVKTTYIGAHTVPVVGTPVRTFVGRGEERRRLEVLVAGAKNGEGGVLVLRGEAGIGKSALLDHLRRSAQGMRVIEATGSQFETELPFAALHQLCVPALGDLAALPPPHRAALEAAFGLADGTPEMFRIGMAALELLVTAAGSEPVLCLVDEAHWLDDASTRILTFLARRISAEPVAMVLAARHGLDELPSVEVTGLADDDARRLLVDTRATLDETVRDRVLAEARGNPLALLELPGAGGFALPDASSVPSRVERSFQDRLVPLPEDVRLLLTVASADPTGDPGLLWAAAERLGVGPAAGAHAEASGLVELGPRVRFCHPLARSAVYQAAAVEDRHAAHQALTEVTDPERDPDRRAWHRAQAGAGPDEDTAAELNRCATRAAARGGVAAAAAFLARAAALSRDPARRTERTLAAAQAHLDSGALDAADGLLTAVTVDGTDPVALARVELMRGRITFVRRRDGDGPAFMLRAAQRLAATDPRWSRDCFLDAVEMALVVGRASGVMDMVVEAARSAPPASGPPDLLDALLRLATEGHHAAARPVREILASRPQWTRRPALAGMLAVELWDAEAHGVITDWVLASARESGSPLTLRLGLGMAAAGAVHTGDFAAATSAIAEEEAVADAVGVEPLAYPQLHLAALRGREAQARAVIDSFTAEATASGTGQTIANADWATAVLSNGLTDYPAALAAAEAATRHGDLFVAAIALPELVEAAVRCGEHEVARSGSVSLTERTEGSGTPWALGVGAYARALVTGDEDDFAAAIGHLEKSPLAPYLARAHLLYGEWLRRQGRRRDARRQLRTAYDRFADIGMAAFTDRAAAELRAAGADVRGRTSGNTDDLTAQETHIARLVADGATSKEVAARLFISPRTVDAHLRNIFRKLGITSRRQLRDLPALRTPTAR</sequence>
<keyword evidence="1" id="KW-0547">Nucleotide-binding</keyword>
<evidence type="ECO:0000256" key="3">
    <source>
        <dbReference type="SAM" id="MobiDB-lite"/>
    </source>
</evidence>
<dbReference type="GO" id="GO:0005524">
    <property type="term" value="F:ATP binding"/>
    <property type="evidence" value="ECO:0007669"/>
    <property type="project" value="UniProtKB-KW"/>
</dbReference>
<dbReference type="CDD" id="cd06170">
    <property type="entry name" value="LuxR_C_like"/>
    <property type="match status" value="1"/>
</dbReference>
<dbReference type="InterPro" id="IPR041664">
    <property type="entry name" value="AAA_16"/>
</dbReference>
<dbReference type="PROSITE" id="PS00622">
    <property type="entry name" value="HTH_LUXR_1"/>
    <property type="match status" value="1"/>
</dbReference>
<evidence type="ECO:0000256" key="2">
    <source>
        <dbReference type="ARBA" id="ARBA00022840"/>
    </source>
</evidence>
<reference evidence="5 6" key="1">
    <citation type="journal article" date="2007" name="Genome Res.">
        <title>Genome characteristics of facultatively symbiotic Frankia sp. strains reflect host range and host plant biogeography.</title>
        <authorList>
            <person name="Normand P."/>
            <person name="Lapierre P."/>
            <person name="Tisa L.S."/>
            <person name="Gogarten J.P."/>
            <person name="Alloisio N."/>
            <person name="Bagnarol E."/>
            <person name="Bassi C.A."/>
            <person name="Berry A.M."/>
            <person name="Bickhart D.M."/>
            <person name="Choisne N."/>
            <person name="Couloux A."/>
            <person name="Cournoyer B."/>
            <person name="Cruveiller S."/>
            <person name="Daubin V."/>
            <person name="Demange N."/>
            <person name="Francino M.P."/>
            <person name="Goltsman E."/>
            <person name="Huang Y."/>
            <person name="Kopp O.R."/>
            <person name="Labarre L."/>
            <person name="Lapidus A."/>
            <person name="Lavire C."/>
            <person name="Marechal J."/>
            <person name="Martinez M."/>
            <person name="Mastronunzio J.E."/>
            <person name="Mullin B.C."/>
            <person name="Niemann J."/>
            <person name="Pujic P."/>
            <person name="Rawnsley T."/>
            <person name="Rouy Z."/>
            <person name="Schenowitz C."/>
            <person name="Sellstedt A."/>
            <person name="Tavares F."/>
            <person name="Tomkins J.P."/>
            <person name="Vallenet D."/>
            <person name="Valverde C."/>
            <person name="Wall L.G."/>
            <person name="Wang Y."/>
            <person name="Medigue C."/>
            <person name="Benson D.R."/>
        </authorList>
    </citation>
    <scope>NUCLEOTIDE SEQUENCE [LARGE SCALE GENOMIC DNA]</scope>
    <source>
        <strain evidence="6">DSM 45818 / CECT 9043 / CcI3</strain>
    </source>
</reference>
<keyword evidence="2" id="KW-0067">ATP-binding</keyword>
<dbReference type="Proteomes" id="UP000001937">
    <property type="component" value="Chromosome"/>
</dbReference>
<dbReference type="GO" id="GO:0005737">
    <property type="term" value="C:cytoplasm"/>
    <property type="evidence" value="ECO:0007669"/>
    <property type="project" value="TreeGrafter"/>
</dbReference>
<dbReference type="eggNOG" id="COG2197">
    <property type="taxonomic scope" value="Bacteria"/>
</dbReference>
<dbReference type="GO" id="GO:0004016">
    <property type="term" value="F:adenylate cyclase activity"/>
    <property type="evidence" value="ECO:0007669"/>
    <property type="project" value="TreeGrafter"/>
</dbReference>
<dbReference type="EMBL" id="CP000249">
    <property type="protein sequence ID" value="ABD12395.1"/>
    <property type="molecule type" value="Genomic_DNA"/>
</dbReference>
<dbReference type="InterPro" id="IPR016032">
    <property type="entry name" value="Sig_transdc_resp-reg_C-effctor"/>
</dbReference>
<dbReference type="PhylomeDB" id="Q2J8J7"/>
<proteinExistence type="predicted"/>
<dbReference type="OrthoDB" id="3202170at2"/>
<dbReference type="InterPro" id="IPR036388">
    <property type="entry name" value="WH-like_DNA-bd_sf"/>
</dbReference>
<dbReference type="PROSITE" id="PS50043">
    <property type="entry name" value="HTH_LUXR_2"/>
    <property type="match status" value="1"/>
</dbReference>
<keyword evidence="6" id="KW-1185">Reference proteome</keyword>
<dbReference type="PANTHER" id="PTHR16305">
    <property type="entry name" value="TESTICULAR SOLUBLE ADENYLYL CYCLASE"/>
    <property type="match status" value="1"/>
</dbReference>
<dbReference type="GO" id="GO:0003677">
    <property type="term" value="F:DNA binding"/>
    <property type="evidence" value="ECO:0007669"/>
    <property type="project" value="InterPro"/>
</dbReference>
<dbReference type="Pfam" id="PF00196">
    <property type="entry name" value="GerE"/>
    <property type="match status" value="1"/>
</dbReference>
<dbReference type="PANTHER" id="PTHR16305:SF35">
    <property type="entry name" value="TRANSCRIPTIONAL ACTIVATOR DOMAIN"/>
    <property type="match status" value="1"/>
</dbReference>
<dbReference type="Gene3D" id="1.10.10.10">
    <property type="entry name" value="Winged helix-like DNA-binding domain superfamily/Winged helix DNA-binding domain"/>
    <property type="match status" value="1"/>
</dbReference>
<dbReference type="GO" id="GO:0006355">
    <property type="term" value="P:regulation of DNA-templated transcription"/>
    <property type="evidence" value="ECO:0007669"/>
    <property type="project" value="InterPro"/>
</dbReference>
<dbReference type="InterPro" id="IPR027417">
    <property type="entry name" value="P-loop_NTPase"/>
</dbReference>
<organism evidence="5 6">
    <name type="scientific">Frankia casuarinae (strain DSM 45818 / CECT 9043 / HFP020203 / CcI3)</name>
    <dbReference type="NCBI Taxonomy" id="106370"/>
    <lineage>
        <taxon>Bacteria</taxon>
        <taxon>Bacillati</taxon>
        <taxon>Actinomycetota</taxon>
        <taxon>Actinomycetes</taxon>
        <taxon>Frankiales</taxon>
        <taxon>Frankiaceae</taxon>
        <taxon>Frankia</taxon>
    </lineage>
</organism>
<dbReference type="Pfam" id="PF13191">
    <property type="entry name" value="AAA_16"/>
    <property type="match status" value="1"/>
</dbReference>
<dbReference type="PRINTS" id="PR00038">
    <property type="entry name" value="HTHLUXR"/>
</dbReference>
<feature type="domain" description="HTH luxR-type" evidence="4">
    <location>
        <begin position="881"/>
        <end position="946"/>
    </location>
</feature>
<evidence type="ECO:0000259" key="4">
    <source>
        <dbReference type="PROSITE" id="PS50043"/>
    </source>
</evidence>
<dbReference type="InterPro" id="IPR000792">
    <property type="entry name" value="Tscrpt_reg_LuxR_C"/>
</dbReference>
<feature type="compositionally biased region" description="Basic and acidic residues" evidence="3">
    <location>
        <begin position="1"/>
        <end position="12"/>
    </location>
</feature>
<dbReference type="RefSeq" id="WP_011437423.1">
    <property type="nucleotide sequence ID" value="NC_007777.1"/>
</dbReference>
<dbReference type="SMART" id="SM00421">
    <property type="entry name" value="HTH_LUXR"/>
    <property type="match status" value="1"/>
</dbReference>
<dbReference type="AlphaFoldDB" id="Q2J8J7"/>
<dbReference type="HOGENOM" id="CLU_006850_4_1_11"/>
<evidence type="ECO:0000256" key="1">
    <source>
        <dbReference type="ARBA" id="ARBA00022741"/>
    </source>
</evidence>
<protein>
    <submittedName>
        <fullName evidence="5">Transcriptional regulator, LuxR family</fullName>
    </submittedName>
</protein>
<dbReference type="SUPFAM" id="SSF52540">
    <property type="entry name" value="P-loop containing nucleoside triphosphate hydrolases"/>
    <property type="match status" value="1"/>
</dbReference>
<dbReference type="KEGG" id="fra:Francci3_3038"/>
<dbReference type="SUPFAM" id="SSF46894">
    <property type="entry name" value="C-terminal effector domain of the bipartite response regulators"/>
    <property type="match status" value="1"/>
</dbReference>
<accession>Q2J8J7</accession>
<dbReference type="STRING" id="106370.Francci3_3038"/>
<evidence type="ECO:0000313" key="5">
    <source>
        <dbReference type="EMBL" id="ABD12395.1"/>
    </source>
</evidence>
<gene>
    <name evidence="5" type="ordered locus">Francci3_3038</name>
</gene>